<keyword evidence="4" id="KW-0002">3D-structure</keyword>
<protein>
    <submittedName>
        <fullName evidence="2">Uncharacterized protein</fullName>
    </submittedName>
</protein>
<keyword evidence="1" id="KW-1133">Transmembrane helix</keyword>
<feature type="transmembrane region" description="Helical" evidence="1">
    <location>
        <begin position="599"/>
        <end position="623"/>
    </location>
</feature>
<keyword evidence="3" id="KW-1185">Reference proteome</keyword>
<dbReference type="EMDB" id="EMD-15859"/>
<dbReference type="KEGG" id="vg:11273147"/>
<dbReference type="EMBL" id="AB512283">
    <property type="protein sequence ID" value="BAI48017.1"/>
    <property type="molecule type" value="Genomic_RNA"/>
</dbReference>
<feature type="transmembrane region" description="Helical" evidence="1">
    <location>
        <begin position="568"/>
        <end position="592"/>
    </location>
</feature>
<proteinExistence type="evidence at protein level"/>
<dbReference type="PDB" id="8B59">
    <property type="method" value="EM"/>
    <property type="resolution" value="3.30 A"/>
    <property type="chains" value="C/D/E=1-1426"/>
</dbReference>
<dbReference type="Proteomes" id="UP000011276">
    <property type="component" value="Genome"/>
</dbReference>
<evidence type="ECO:0000313" key="3">
    <source>
        <dbReference type="Proteomes" id="UP000011276"/>
    </source>
</evidence>
<dbReference type="SMR" id="D0FZL2"/>
<keyword evidence="1" id="KW-0812">Transmembrane</keyword>
<accession>D0FZL2</accession>
<evidence type="ECO:0007829" key="4">
    <source>
        <dbReference type="PDB" id="8B59"/>
    </source>
</evidence>
<reference evidence="4" key="2">
    <citation type="journal article" date="2023" name="PLoS Pathog.">
        <title>Capsid structure of a fungal dsRNA megabirnavirus reveals its previously unidentified surface architecture.</title>
        <authorList>
            <person name="Wang H."/>
            <person name="Salaipeth L."/>
            <person name="Miyazaki N."/>
            <person name="Suzuki N."/>
            <person name="Okamoto K."/>
        </authorList>
    </citation>
    <scope>STRUCTURE BY ELECTRON MICROSCOPY (3.30 ANGSTROMS)</scope>
</reference>
<keyword evidence="1" id="KW-0472">Membrane</keyword>
<organism evidence="2 3">
    <name type="scientific">Rosellinia necatrix megabirnavirus 1 (isolate -/Japan/W779/2001)</name>
    <name type="common">RnMBV1</name>
    <dbReference type="NCBI Taxonomy" id="658904"/>
    <lineage>
        <taxon>Viruses</taxon>
        <taxon>Riboviria</taxon>
        <taxon>Orthornavirae</taxon>
        <taxon>Duplornaviricota</taxon>
        <taxon>Chrymotiviricetes</taxon>
        <taxon>Ghabrivirales</taxon>
        <taxon>Alphatotivirineae</taxon>
        <taxon>Megabirnaviridae</taxon>
        <taxon>Megabirnavirus</taxon>
        <taxon>Megabirnavirus ichi</taxon>
        <taxon>Rosellinia necatrix megabirnavirus 1</taxon>
    </lineage>
</organism>
<reference evidence="2 3" key="1">
    <citation type="journal article" date="2009" name="J. Virol.">
        <title>A novel bipartite double-stranded RNA Mycovirus from the white root rot Fungus Rosellinia necatrix: molecular and biological characterization, taxonomic considerations, and potential for biological control.</title>
        <authorList>
            <person name="Chiba S."/>
            <person name="Salaipeth L."/>
            <person name="Lin Y.H."/>
            <person name="Sasaki A."/>
            <person name="Kanematsu S."/>
            <person name="Suzuki N."/>
        </authorList>
    </citation>
    <scope>NUCLEOTIDE SEQUENCE [LARGE SCALE GENOMIC DNA]</scope>
    <source>
        <strain evidence="3">Isolate -/Japan/W779/2001</strain>
    </source>
</reference>
<evidence type="ECO:0000256" key="1">
    <source>
        <dbReference type="SAM" id="Phobius"/>
    </source>
</evidence>
<name>D0FZL2_RMBV1</name>
<dbReference type="GeneID" id="11273147"/>
<dbReference type="RefSeq" id="YP_003288764.1">
    <property type="nucleotide sequence ID" value="NC_013463.1"/>
</dbReference>
<sequence length="1426" mass="151740">MGITYRDAQIFSACVEALSARNNRITLTSFPLTAGQGQAPTATPAWYPVDLFVADATAVYGRRQLFAWTVDKVRPTRNVAFVTDRVAMDFSAALLSLMAELEAVAPDVYAAIHGGATPGADLGDRITQLENRRVGCLAYVMATVVRAPITHNVRSFSAMLASDPQAHAALLAYLTPNSAGQLDGAPIYFRRSDVDLRNNHLALHAEVVPGLPNMVPLTKAMVEVALANVEWWSDPLGYDSLTSFGGLELLSLCDALAVCELSVAYGLKESGYCYLRFAGGCPLAEVILARLGYNPPLGVAVGWALYNGIKLDWYSKVISVGHNMRLHVCDTAGEANACLIDVLTGEYDGMPVGGVDTVSCWVEQLDLLAAAAGVGRNLSNLHCGVQTPPRTINTTRRRLLASLVRTLIADPTLTDEELLHGAVRGTLNGLPRDRALWRCLQVVNTTVREFLAQDLDAMVRDRRECTTYASRAAFAERCAMSGNASGLVGRQYSDMPAALEGEARACGLSAIDAIEIVRVVASGEPIRVLLDQHGRPATRPNGRLTADELRRCRPLVVGQGGQVGFLPFVPFIVGGVGATVAAASGLALATFATVTGAGAVALGGLGLGAGVAALSITVGQLSYQVTRRALTTILPGGREFGLDDLTRVLGGMVGRYISFVDTWFAHGRGDVFQETDAVPAGTVVFVLPNIEYEVLELRERALGRWSTLLVTTPNGVIAMRANGALPLRVVDAREAGQTFEWSTAARRRFTRAQANAINMMVTASKRVPGLKGSIDAAPSQGTGGSGTDLAGILQRLSALEQTSVPRAEFDALQGRVAACEAKITELEADRVPRIDFTELRDRVHHIDGIGLSCLAHLARDLGITVPHNVRTFRQMRANVGEVIWARFVDAVAESFSPMGGRPIFVRTDPAQPRNNHVSLVDEPTTTGFNGTVTPAMRRLTVADLTGDLVDTEWFSWTPYDASGPLGGTIEGIEAYLTDFTSKLKAELEATPTRTELGVAVGTRAPPLSDRLAAVERVIGMQEGNQVWRSNELRELWVAIDSIVTGRGQREFTTATIKWPAAFPSAVATAGRSFGQPGLAGYGELCTLARQLNALVAGVRNGVVSGMTRNGAGVLQLSTISSATGNLTSDQQAVLRACFFPATPRVGEYQIVYPVGGTMGLTRVDPSTNSSIGQYTRESLVAARNAMPRFAVHTTTPDTVGVAWDNQSAAGLPMGAAPVLTVSVNQLSGVPVTEADKQRWDAKQDKFKIVNTDDRVAALSWVDSVDGFAAPGSDMLLDYQAPAGTGSLPFGSKYAMAVAIGGSLGSQLSEAQVSAARVVLGNGVWRDAVIDVLRKLHNVMYGGKYGRIDDIAAMRSYLNDGTGLLPGSEPIVDVGGAEGNACARATILLRGFSSTMVGVDLKIQMLVELYGAEPATAALLYRGWTMQ</sequence>
<organismHost>
    <name type="scientific">Rosellinia necatrix</name>
    <name type="common">White root-rot fungus</name>
    <dbReference type="NCBI Taxonomy" id="77044"/>
</organismHost>
<evidence type="ECO:0000313" key="2">
    <source>
        <dbReference type="EMBL" id="BAI48017.1"/>
    </source>
</evidence>